<proteinExistence type="inferred from homology"/>
<name>A0A370N3U0_9BURK</name>
<dbReference type="PANTHER" id="PTHR33705">
    <property type="entry name" value="PHOSPHOCARRIER PROTEIN HPR"/>
    <property type="match status" value="1"/>
</dbReference>
<keyword evidence="4" id="KW-0598">Phosphotransferase system</keyword>
<comment type="caution">
    <text evidence="6">The sequence shown here is derived from an EMBL/GenBank/DDBJ whole genome shotgun (WGS) entry which is preliminary data.</text>
</comment>
<dbReference type="Pfam" id="PF00381">
    <property type="entry name" value="PTS-HPr"/>
    <property type="match status" value="1"/>
</dbReference>
<evidence type="ECO:0000313" key="6">
    <source>
        <dbReference type="EMBL" id="RDK00289.1"/>
    </source>
</evidence>
<reference evidence="7" key="1">
    <citation type="submission" date="2018-05" db="EMBL/GenBank/DDBJ databases">
        <authorList>
            <person name="Feng T."/>
        </authorList>
    </citation>
    <scope>NUCLEOTIDE SEQUENCE [LARGE SCALE GENOMIC DNA]</scope>
    <source>
        <strain evidence="7">S27</strain>
    </source>
</reference>
<evidence type="ECO:0000256" key="2">
    <source>
        <dbReference type="ARBA" id="ARBA00010736"/>
    </source>
</evidence>
<dbReference type="PROSITE" id="PS51350">
    <property type="entry name" value="PTS_HPR_DOM"/>
    <property type="match status" value="1"/>
</dbReference>
<dbReference type="Proteomes" id="UP000254875">
    <property type="component" value="Unassembled WGS sequence"/>
</dbReference>
<dbReference type="GO" id="GO:0009401">
    <property type="term" value="P:phosphoenolpyruvate-dependent sugar phosphotransferase system"/>
    <property type="evidence" value="ECO:0007669"/>
    <property type="project" value="UniProtKB-KW"/>
</dbReference>
<dbReference type="InterPro" id="IPR000032">
    <property type="entry name" value="HPr-like"/>
</dbReference>
<accession>A0A370N3U0</accession>
<organism evidence="6 7">
    <name type="scientific">Paraburkholderia lacunae</name>
    <dbReference type="NCBI Taxonomy" id="2211104"/>
    <lineage>
        <taxon>Bacteria</taxon>
        <taxon>Pseudomonadati</taxon>
        <taxon>Pseudomonadota</taxon>
        <taxon>Betaproteobacteria</taxon>
        <taxon>Burkholderiales</taxon>
        <taxon>Burkholderiaceae</taxon>
        <taxon>Paraburkholderia</taxon>
    </lineage>
</organism>
<evidence type="ECO:0000259" key="5">
    <source>
        <dbReference type="PROSITE" id="PS51350"/>
    </source>
</evidence>
<dbReference type="AlphaFoldDB" id="A0A370N3U0"/>
<sequence>MVEASVQVGGQWGLNGHGSARLAVSAARFASDIVCMANGRSVNAKDVMSVISLRARAGTLVRILAAGPDELMALQALSDILRTQDPS</sequence>
<keyword evidence="3" id="KW-0963">Cytoplasm</keyword>
<dbReference type="InterPro" id="IPR035895">
    <property type="entry name" value="HPr-like_sf"/>
</dbReference>
<keyword evidence="7" id="KW-1185">Reference proteome</keyword>
<evidence type="ECO:0000256" key="1">
    <source>
        <dbReference type="ARBA" id="ARBA00004496"/>
    </source>
</evidence>
<dbReference type="GO" id="GO:0005737">
    <property type="term" value="C:cytoplasm"/>
    <property type="evidence" value="ECO:0007669"/>
    <property type="project" value="UniProtKB-SubCell"/>
</dbReference>
<dbReference type="EMBL" id="QHKS01000016">
    <property type="protein sequence ID" value="RDK00289.1"/>
    <property type="molecule type" value="Genomic_DNA"/>
</dbReference>
<evidence type="ECO:0000256" key="3">
    <source>
        <dbReference type="ARBA" id="ARBA00022490"/>
    </source>
</evidence>
<dbReference type="PRINTS" id="PR00107">
    <property type="entry name" value="PHOSPHOCPHPR"/>
</dbReference>
<comment type="subcellular location">
    <subcellularLocation>
        <location evidence="1">Cytoplasm</location>
    </subcellularLocation>
</comment>
<dbReference type="NCBIfam" id="TIGR01003">
    <property type="entry name" value="PTS_HPr_family"/>
    <property type="match status" value="1"/>
</dbReference>
<evidence type="ECO:0000256" key="4">
    <source>
        <dbReference type="ARBA" id="ARBA00022683"/>
    </source>
</evidence>
<dbReference type="PANTHER" id="PTHR33705:SF2">
    <property type="entry name" value="PHOSPHOCARRIER PROTEIN NPR"/>
    <property type="match status" value="1"/>
</dbReference>
<feature type="domain" description="HPr" evidence="5">
    <location>
        <begin position="1"/>
        <end position="87"/>
    </location>
</feature>
<dbReference type="OrthoDB" id="9008038at2"/>
<protein>
    <submittedName>
        <fullName evidence="6">HPr family phosphocarrier protein</fullName>
    </submittedName>
</protein>
<comment type="similarity">
    <text evidence="2">Belongs to the HPr family.</text>
</comment>
<dbReference type="RefSeq" id="WP_115104359.1">
    <property type="nucleotide sequence ID" value="NZ_QHKS01000016.1"/>
</dbReference>
<dbReference type="Gene3D" id="3.30.1340.10">
    <property type="entry name" value="HPr-like"/>
    <property type="match status" value="1"/>
</dbReference>
<evidence type="ECO:0000313" key="7">
    <source>
        <dbReference type="Proteomes" id="UP000254875"/>
    </source>
</evidence>
<dbReference type="CDD" id="cd00367">
    <property type="entry name" value="PTS-HPr_like"/>
    <property type="match status" value="1"/>
</dbReference>
<dbReference type="InterPro" id="IPR050399">
    <property type="entry name" value="HPr"/>
</dbReference>
<dbReference type="SUPFAM" id="SSF55594">
    <property type="entry name" value="HPr-like"/>
    <property type="match status" value="1"/>
</dbReference>
<gene>
    <name evidence="6" type="ORF">DLM46_23490</name>
</gene>